<proteinExistence type="predicted"/>
<evidence type="ECO:0000313" key="3">
    <source>
        <dbReference type="EMBL" id="ORD97139.1"/>
    </source>
</evidence>
<keyword evidence="1" id="KW-0472">Membrane</keyword>
<reference evidence="3 4" key="1">
    <citation type="journal article" date="2017" name="Environ. Microbiol.">
        <title>Decay of the glycolytic pathway and adaptation to intranuclear parasitism within Enterocytozoonidae microsporidia.</title>
        <authorList>
            <person name="Wiredu Boakye D."/>
            <person name="Jaroenlak P."/>
            <person name="Prachumwat A."/>
            <person name="Williams T.A."/>
            <person name="Bateman K.S."/>
            <person name="Itsathitphaisarn O."/>
            <person name="Sritunyalucksana K."/>
            <person name="Paszkiewicz K.H."/>
            <person name="Moore K.A."/>
            <person name="Stentiford G.D."/>
            <person name="Williams B.A."/>
        </authorList>
    </citation>
    <scope>NUCLEOTIDE SEQUENCE [LARGE SCALE GENOMIC DNA]</scope>
    <source>
        <strain evidence="3">Canceri</strain>
        <strain evidence="4">canceri</strain>
    </source>
</reference>
<dbReference type="VEuPathDB" id="MicrosporidiaDB:A0H76_369"/>
<comment type="caution">
    <text evidence="3">The sequence shown here is derived from an EMBL/GenBank/DDBJ whole genome shotgun (WGS) entry which is preliminary data.</text>
</comment>
<sequence length="61" mass="6937">MLITKVSNLTINNFLVSLIQIKLFGVDSLTLVISLMYINKGSFNETEKTKAIIYVFQNKIL</sequence>
<dbReference type="Proteomes" id="UP000192501">
    <property type="component" value="Unassembled WGS sequence"/>
</dbReference>
<evidence type="ECO:0000313" key="2">
    <source>
        <dbReference type="EMBL" id="ORD93399.1"/>
    </source>
</evidence>
<keyword evidence="1" id="KW-0812">Transmembrane</keyword>
<dbReference type="AlphaFoldDB" id="A0A1X0QBH2"/>
<evidence type="ECO:0000256" key="1">
    <source>
        <dbReference type="SAM" id="Phobius"/>
    </source>
</evidence>
<protein>
    <submittedName>
        <fullName evidence="3">Uncharacterized protein</fullName>
    </submittedName>
</protein>
<feature type="transmembrane region" description="Helical" evidence="1">
    <location>
        <begin position="14"/>
        <end position="38"/>
    </location>
</feature>
<keyword evidence="1" id="KW-1133">Transmembrane helix</keyword>
<accession>A0A1X0QBH2</accession>
<dbReference type="EMBL" id="LTAI01001875">
    <property type="protein sequence ID" value="ORD93399.1"/>
    <property type="molecule type" value="Genomic_DNA"/>
</dbReference>
<dbReference type="VEuPathDB" id="MicrosporidiaDB:A0H76_1471"/>
<evidence type="ECO:0000313" key="4">
    <source>
        <dbReference type="Proteomes" id="UP000192501"/>
    </source>
</evidence>
<name>A0A1X0QBH2_9MICR</name>
<organism evidence="3 4">
    <name type="scientific">Hepatospora eriocheir</name>
    <dbReference type="NCBI Taxonomy" id="1081669"/>
    <lineage>
        <taxon>Eukaryota</taxon>
        <taxon>Fungi</taxon>
        <taxon>Fungi incertae sedis</taxon>
        <taxon>Microsporidia</taxon>
        <taxon>Hepatosporidae</taxon>
        <taxon>Hepatospora</taxon>
    </lineage>
</organism>
<dbReference type="EMBL" id="LTAI01001053">
    <property type="protein sequence ID" value="ORD97139.1"/>
    <property type="molecule type" value="Genomic_DNA"/>
</dbReference>
<gene>
    <name evidence="2" type="ORF">A0H76_1471</name>
    <name evidence="3" type="ORF">A0H76_369</name>
</gene>